<evidence type="ECO:0000313" key="3">
    <source>
        <dbReference type="Proteomes" id="UP000679307"/>
    </source>
</evidence>
<feature type="compositionally biased region" description="Basic and acidic residues" evidence="1">
    <location>
        <begin position="82"/>
        <end position="108"/>
    </location>
</feature>
<evidence type="ECO:0000313" key="2">
    <source>
        <dbReference type="EMBL" id="QVT79337.1"/>
    </source>
</evidence>
<proteinExistence type="predicted"/>
<protein>
    <submittedName>
        <fullName evidence="2">Uncharacterized protein</fullName>
    </submittedName>
</protein>
<keyword evidence="3" id="KW-1185">Reference proteome</keyword>
<dbReference type="Proteomes" id="UP000679307">
    <property type="component" value="Chromosome"/>
</dbReference>
<evidence type="ECO:0000256" key="1">
    <source>
        <dbReference type="SAM" id="MobiDB-lite"/>
    </source>
</evidence>
<reference evidence="2 3" key="1">
    <citation type="submission" date="2021-05" db="EMBL/GenBank/DDBJ databases">
        <title>Complete genome of Nocardioides aquaticus KCTC 9944T isolated from meromictic and hypersaline Ekho Lake, Antarctica.</title>
        <authorList>
            <person name="Hwang K."/>
            <person name="Kim K.M."/>
            <person name="Choe H."/>
        </authorList>
    </citation>
    <scope>NUCLEOTIDE SEQUENCE [LARGE SCALE GENOMIC DNA]</scope>
    <source>
        <strain evidence="2 3">KCTC 9944</strain>
    </source>
</reference>
<feature type="region of interest" description="Disordered" evidence="1">
    <location>
        <begin position="82"/>
        <end position="119"/>
    </location>
</feature>
<accession>A0ABX8EJR5</accession>
<gene>
    <name evidence="2" type="ORF">ENKNEFLB_01718</name>
</gene>
<name>A0ABX8EJR5_9ACTN</name>
<dbReference type="EMBL" id="CP075371">
    <property type="protein sequence ID" value="QVT79337.1"/>
    <property type="molecule type" value="Genomic_DNA"/>
</dbReference>
<organism evidence="2 3">
    <name type="scientific">Nocardioides aquaticus</name>
    <dbReference type="NCBI Taxonomy" id="160826"/>
    <lineage>
        <taxon>Bacteria</taxon>
        <taxon>Bacillati</taxon>
        <taxon>Actinomycetota</taxon>
        <taxon>Actinomycetes</taxon>
        <taxon>Propionibacteriales</taxon>
        <taxon>Nocardioidaceae</taxon>
        <taxon>Nocardioides</taxon>
    </lineage>
</organism>
<sequence>MAAERDEDLKAREAEVTRLEAALAERAASAEDLIDAAVERDADADQRDEVAIERDRQASLAAFTTQDGPYLHDLEARRDAALNRMHSKDDRTSSAEDRDALRAEHDSGDDADDTRRPHH</sequence>
<dbReference type="RefSeq" id="WP_214058808.1">
    <property type="nucleotide sequence ID" value="NZ_BAAAHS010000187.1"/>
</dbReference>